<dbReference type="InterPro" id="IPR006114">
    <property type="entry name" value="6PGDH_C"/>
</dbReference>
<dbReference type="InterPro" id="IPR036291">
    <property type="entry name" value="NAD(P)-bd_dom_sf"/>
</dbReference>
<comment type="pathway">
    <text evidence="3 18">Carbohydrate degradation; pentose phosphate pathway; D-ribulose 5-phosphate from D-glucose 6-phosphate (oxidative stage): step 3/3.</text>
</comment>
<dbReference type="GO" id="GO:0004616">
    <property type="term" value="F:phosphogluconate dehydrogenase (decarboxylating) activity"/>
    <property type="evidence" value="ECO:0007669"/>
    <property type="project" value="UniProtKB-EC"/>
</dbReference>
<dbReference type="GO" id="GO:0019521">
    <property type="term" value="P:D-gluconate metabolic process"/>
    <property type="evidence" value="ECO:0007669"/>
    <property type="project" value="UniProtKB-KW"/>
</dbReference>
<keyword evidence="21" id="KW-1185">Reference proteome</keyword>
<dbReference type="Gene3D" id="3.40.50.720">
    <property type="entry name" value="NAD(P)-binding Rossmann-like Domain"/>
    <property type="match status" value="1"/>
</dbReference>
<name>K1KY30_CECL9</name>
<evidence type="ECO:0000256" key="13">
    <source>
        <dbReference type="ARBA" id="ARBA00023002"/>
    </source>
</evidence>
<evidence type="ECO:0000256" key="11">
    <source>
        <dbReference type="ARBA" id="ARBA00022840"/>
    </source>
</evidence>
<dbReference type="InterPro" id="IPR006183">
    <property type="entry name" value="Pgluconate_DH"/>
</dbReference>
<evidence type="ECO:0000256" key="18">
    <source>
        <dbReference type="RuleBase" id="RU000485"/>
    </source>
</evidence>
<reference evidence="20 21" key="1">
    <citation type="journal article" date="2012" name="J. Bacteriol.">
        <title>Draft Genome Sequence of Cecembia lonarensis Strain LW9T, Isolated from Lonar Lake, a Haloalkaline Lake in India.</title>
        <authorList>
            <person name="Shivaji S."/>
            <person name="Ara S."/>
            <person name="Singh A."/>
            <person name="Pinnaka A.K."/>
        </authorList>
    </citation>
    <scope>NUCLEOTIDE SEQUENCE [LARGE SCALE GENOMIC DNA]</scope>
    <source>
        <strain evidence="20 21">LW9</strain>
    </source>
</reference>
<comment type="catalytic activity">
    <reaction evidence="16">
        <text>D-gluconate + ATP = 6-phospho-D-gluconate + ADP + H(+)</text>
        <dbReference type="Rhea" id="RHEA:19433"/>
        <dbReference type="ChEBI" id="CHEBI:15378"/>
        <dbReference type="ChEBI" id="CHEBI:18391"/>
        <dbReference type="ChEBI" id="CHEBI:30616"/>
        <dbReference type="ChEBI" id="CHEBI:58759"/>
        <dbReference type="ChEBI" id="CHEBI:456216"/>
        <dbReference type="EC" id="2.7.1.12"/>
    </reaction>
</comment>
<evidence type="ECO:0000313" key="20">
    <source>
        <dbReference type="EMBL" id="EKB49050.1"/>
    </source>
</evidence>
<dbReference type="PATRIC" id="fig|1225176.3.peg.2474"/>
<dbReference type="FunFam" id="1.10.1040.10:FF:000032">
    <property type="entry name" value="6-phosphogluconate dehydrogenase, decarboxylating"/>
    <property type="match status" value="1"/>
</dbReference>
<keyword evidence="8" id="KW-0808">Transferase</keyword>
<proteinExistence type="inferred from homology"/>
<dbReference type="RefSeq" id="WP_009185345.1">
    <property type="nucleotide sequence ID" value="NZ_AMGM01000034.1"/>
</dbReference>
<keyword evidence="9" id="KW-0547">Nucleotide-binding</keyword>
<dbReference type="InterPro" id="IPR006113">
    <property type="entry name" value="6PGDH_Gnd/GntZ"/>
</dbReference>
<evidence type="ECO:0000256" key="10">
    <source>
        <dbReference type="ARBA" id="ARBA00022777"/>
    </source>
</evidence>
<dbReference type="Pfam" id="PF01202">
    <property type="entry name" value="SKI"/>
    <property type="match status" value="1"/>
</dbReference>
<dbReference type="GO" id="GO:0005524">
    <property type="term" value="F:ATP binding"/>
    <property type="evidence" value="ECO:0007669"/>
    <property type="project" value="UniProtKB-KW"/>
</dbReference>
<dbReference type="Proteomes" id="UP000004478">
    <property type="component" value="Unassembled WGS sequence"/>
</dbReference>
<comment type="caution">
    <text evidence="20">The sequence shown here is derived from an EMBL/GenBank/DDBJ whole genome shotgun (WGS) entry which is preliminary data.</text>
</comment>
<dbReference type="Gene3D" id="1.10.1040.10">
    <property type="entry name" value="N-(1-d-carboxylethyl)-l-norvaline Dehydrogenase, domain 2"/>
    <property type="match status" value="1"/>
</dbReference>
<evidence type="ECO:0000256" key="17">
    <source>
        <dbReference type="ARBA" id="ARBA00048640"/>
    </source>
</evidence>
<organism evidence="20 21">
    <name type="scientific">Cecembia lonarensis (strain CCUG 58316 / KCTC 22772 / LW9)</name>
    <dbReference type="NCBI Taxonomy" id="1225176"/>
    <lineage>
        <taxon>Bacteria</taxon>
        <taxon>Pseudomonadati</taxon>
        <taxon>Bacteroidota</taxon>
        <taxon>Cytophagia</taxon>
        <taxon>Cytophagales</taxon>
        <taxon>Cyclobacteriaceae</taxon>
        <taxon>Cecembia</taxon>
    </lineage>
</organism>
<feature type="domain" description="6-phosphogluconate dehydrogenase C-terminal" evidence="19">
    <location>
        <begin position="345"/>
        <end position="631"/>
    </location>
</feature>
<evidence type="ECO:0000256" key="15">
    <source>
        <dbReference type="ARBA" id="ARBA00023126"/>
    </source>
</evidence>
<evidence type="ECO:0000256" key="9">
    <source>
        <dbReference type="ARBA" id="ARBA00022741"/>
    </source>
</evidence>
<evidence type="ECO:0000259" key="19">
    <source>
        <dbReference type="SMART" id="SM01350"/>
    </source>
</evidence>
<evidence type="ECO:0000256" key="14">
    <source>
        <dbReference type="ARBA" id="ARBA00023064"/>
    </source>
</evidence>
<dbReference type="NCBIfam" id="TIGR00873">
    <property type="entry name" value="gnd"/>
    <property type="match status" value="1"/>
</dbReference>
<protein>
    <recommendedName>
        <fullName evidence="7 18">6-phosphogluconate dehydrogenase, decarboxylating</fullName>
        <ecNumber evidence="18">1.1.1.44</ecNumber>
    </recommendedName>
</protein>
<evidence type="ECO:0000256" key="16">
    <source>
        <dbReference type="ARBA" id="ARBA00048090"/>
    </source>
</evidence>
<accession>K1KY30</accession>
<dbReference type="InterPro" id="IPR013328">
    <property type="entry name" value="6PGD_dom2"/>
</dbReference>
<dbReference type="EMBL" id="AMGM01000034">
    <property type="protein sequence ID" value="EKB49050.1"/>
    <property type="molecule type" value="Genomic_DNA"/>
</dbReference>
<comment type="subunit">
    <text evidence="6">Homodimer.</text>
</comment>
<sequence length="640" mass="71759">MIFIVTGVSGSGKTTIGTLLSEKTHLPFFDADDFHPGKNVEKMSQGIPLSDHDRIPWLEHLAEKIQDWERGGGAVLACSALKESYRQILQSIPEIYWIHLQGERLILEERLKKRKNHYMPPGLLDSQLETWEQPAYGLHLDINNSPEEMAKIIFDYMHTTQAPSHIGIIGMGVMGKSLALNFVEKGIPVAVYNRHVPGKEEHVASDFASSNKGFPLLKGFDKLDDFLADIKSPKKILLMIPAGKSIDQQIDQLLPFLKEGDILIDGGNSFYEDSNKRVQELTEKGIAFLPMGVSGGEEGARKGPSLMPGGHQKAYKMLHPYFQKIAAKDAQGKACVTYVGPDGAGHFVKMVHNSIEYAEMQVIAETVHLLRFGLKLSPQDAAKVLKGWLSSGLRSFLLEITIDILETKENDEFLLDLILDQAKQKGTGTWSISTALKFQIPYSALFEAVTARQLSANKSDRTRFAKLYNHRFGAFAEDKVLLLDHLKNAYALSRIINHETGFHLMQEVSKALDWELNFSEIARVWTNGCIIRSSLMEELATLFKNSPSIIEDRAMMGKIKEWKPDLAYMVGLGLQHDFPLPSMSAGLNYLLGRITENSSANLIQAQRDYFGAHTYIRKDDPQELPVHTDWLSLKNKSRTI</sequence>
<keyword evidence="10" id="KW-0418">Kinase</keyword>
<comment type="pathway">
    <text evidence="2">Carbohydrate acid metabolism.</text>
</comment>
<dbReference type="UniPathway" id="UPA00115">
    <property type="reaction ID" value="UER00410"/>
</dbReference>
<evidence type="ECO:0000256" key="7">
    <source>
        <dbReference type="ARBA" id="ARBA00018193"/>
    </source>
</evidence>
<evidence type="ECO:0000256" key="4">
    <source>
        <dbReference type="ARBA" id="ARBA00008419"/>
    </source>
</evidence>
<comment type="similarity">
    <text evidence="5">Belongs to the gluconokinase GntK/GntV family.</text>
</comment>
<dbReference type="InterPro" id="IPR008927">
    <property type="entry name" value="6-PGluconate_DH-like_C_sf"/>
</dbReference>
<dbReference type="Gene3D" id="3.40.50.300">
    <property type="entry name" value="P-loop containing nucleotide triphosphate hydrolases"/>
    <property type="match status" value="1"/>
</dbReference>
<dbReference type="PANTHER" id="PTHR11811">
    <property type="entry name" value="6-PHOSPHOGLUCONATE DEHYDROGENASE"/>
    <property type="match status" value="1"/>
</dbReference>
<dbReference type="InterPro" id="IPR006001">
    <property type="entry name" value="Therm_gnt_kin"/>
</dbReference>
<keyword evidence="13 18" id="KW-0560">Oxidoreductase</keyword>
<evidence type="ECO:0000313" key="21">
    <source>
        <dbReference type="Proteomes" id="UP000004478"/>
    </source>
</evidence>
<keyword evidence="14 18" id="KW-0311">Gluconate utilization</keyword>
<keyword evidence="15 18" id="KW-0570">Pentose shunt</keyword>
<dbReference type="Pfam" id="PF03446">
    <property type="entry name" value="NAD_binding_2"/>
    <property type="match status" value="1"/>
</dbReference>
<evidence type="ECO:0000256" key="6">
    <source>
        <dbReference type="ARBA" id="ARBA00011738"/>
    </source>
</evidence>
<dbReference type="GO" id="GO:0050661">
    <property type="term" value="F:NADP binding"/>
    <property type="evidence" value="ECO:0007669"/>
    <property type="project" value="InterPro"/>
</dbReference>
<dbReference type="AlphaFoldDB" id="K1KY30"/>
<dbReference type="NCBIfam" id="TIGR01313">
    <property type="entry name" value="therm_gnt_kin"/>
    <property type="match status" value="1"/>
</dbReference>
<dbReference type="SUPFAM" id="SSF48179">
    <property type="entry name" value="6-phosphogluconate dehydrogenase C-terminal domain-like"/>
    <property type="match status" value="1"/>
</dbReference>
<dbReference type="SUPFAM" id="SSF51735">
    <property type="entry name" value="NAD(P)-binding Rossmann-fold domains"/>
    <property type="match status" value="1"/>
</dbReference>
<evidence type="ECO:0000256" key="3">
    <source>
        <dbReference type="ARBA" id="ARBA00004874"/>
    </source>
</evidence>
<dbReference type="InterPro" id="IPR006115">
    <property type="entry name" value="6PGDH_NADP-bd"/>
</dbReference>
<evidence type="ECO:0000256" key="12">
    <source>
        <dbReference type="ARBA" id="ARBA00022857"/>
    </source>
</evidence>
<dbReference type="InterPro" id="IPR031322">
    <property type="entry name" value="Shikimate/glucono_kinase"/>
</dbReference>
<keyword evidence="11" id="KW-0067">ATP-binding</keyword>
<dbReference type="Pfam" id="PF00393">
    <property type="entry name" value="6PGD"/>
    <property type="match status" value="1"/>
</dbReference>
<dbReference type="SMART" id="SM01350">
    <property type="entry name" value="6PGD"/>
    <property type="match status" value="1"/>
</dbReference>
<dbReference type="EC" id="1.1.1.44" evidence="18"/>
<dbReference type="SUPFAM" id="SSF52540">
    <property type="entry name" value="P-loop containing nucleoside triphosphate hydrolases"/>
    <property type="match status" value="1"/>
</dbReference>
<evidence type="ECO:0000256" key="2">
    <source>
        <dbReference type="ARBA" id="ARBA00004761"/>
    </source>
</evidence>
<evidence type="ECO:0000256" key="8">
    <source>
        <dbReference type="ARBA" id="ARBA00022679"/>
    </source>
</evidence>
<comment type="catalytic activity">
    <reaction evidence="17 18">
        <text>6-phospho-D-gluconate + NADP(+) = D-ribulose 5-phosphate + CO2 + NADPH</text>
        <dbReference type="Rhea" id="RHEA:10116"/>
        <dbReference type="ChEBI" id="CHEBI:16526"/>
        <dbReference type="ChEBI" id="CHEBI:57783"/>
        <dbReference type="ChEBI" id="CHEBI:58121"/>
        <dbReference type="ChEBI" id="CHEBI:58349"/>
        <dbReference type="ChEBI" id="CHEBI:58759"/>
        <dbReference type="EC" id="1.1.1.44"/>
    </reaction>
</comment>
<keyword evidence="12 18" id="KW-0521">NADP</keyword>
<dbReference type="CDD" id="cd02021">
    <property type="entry name" value="GntK"/>
    <property type="match status" value="1"/>
</dbReference>
<comment type="similarity">
    <text evidence="4 18">Belongs to the 6-phosphogluconate dehydrogenase family.</text>
</comment>
<evidence type="ECO:0000256" key="5">
    <source>
        <dbReference type="ARBA" id="ARBA00008420"/>
    </source>
</evidence>
<evidence type="ECO:0000256" key="1">
    <source>
        <dbReference type="ARBA" id="ARBA00002526"/>
    </source>
</evidence>
<dbReference type="OrthoDB" id="9804542at2"/>
<dbReference type="GO" id="GO:0046316">
    <property type="term" value="F:gluconokinase activity"/>
    <property type="evidence" value="ECO:0007669"/>
    <property type="project" value="UniProtKB-EC"/>
</dbReference>
<dbReference type="NCBIfam" id="NF006765">
    <property type="entry name" value="PRK09287.1"/>
    <property type="match status" value="1"/>
</dbReference>
<dbReference type="GO" id="GO:0006098">
    <property type="term" value="P:pentose-phosphate shunt"/>
    <property type="evidence" value="ECO:0007669"/>
    <property type="project" value="UniProtKB-UniPathway"/>
</dbReference>
<dbReference type="InterPro" id="IPR027417">
    <property type="entry name" value="P-loop_NTPase"/>
</dbReference>
<gene>
    <name evidence="20" type="primary">gnd</name>
    <name evidence="20" type="ORF">B879_02316</name>
</gene>
<comment type="function">
    <text evidence="1">Catalyzes the oxidative decarboxylation of 6-phosphogluconate to ribulose 5-phosphate and CO(2), with concomitant reduction of NADP to NADPH.</text>
</comment>
<dbReference type="Gene3D" id="1.20.5.320">
    <property type="entry name" value="6-Phosphogluconate Dehydrogenase, domain 3"/>
    <property type="match status" value="1"/>
</dbReference>
<dbReference type="PRINTS" id="PR00076">
    <property type="entry name" value="6PGDHDRGNASE"/>
</dbReference>